<dbReference type="Pfam" id="PF02274">
    <property type="entry name" value="ADI"/>
    <property type="match status" value="1"/>
</dbReference>
<dbReference type="InterPro" id="IPR003876">
    <property type="entry name" value="Arg_deiminase"/>
</dbReference>
<comment type="caution">
    <text evidence="2">The sequence shown here is derived from an EMBL/GenBank/DDBJ whole genome shotgun (WGS) entry which is preliminary data.</text>
</comment>
<protein>
    <submittedName>
        <fullName evidence="2">Arginine deiminase</fullName>
        <ecNumber evidence="2">3.5.3.6</ecNumber>
    </submittedName>
</protein>
<evidence type="ECO:0000256" key="1">
    <source>
        <dbReference type="ARBA" id="ARBA00022801"/>
    </source>
</evidence>
<organism evidence="2">
    <name type="scientific">bioreactor metagenome</name>
    <dbReference type="NCBI Taxonomy" id="1076179"/>
    <lineage>
        <taxon>unclassified sequences</taxon>
        <taxon>metagenomes</taxon>
        <taxon>ecological metagenomes</taxon>
    </lineage>
</organism>
<dbReference type="GO" id="GO:0019546">
    <property type="term" value="P:L-arginine deiminase pathway"/>
    <property type="evidence" value="ECO:0007669"/>
    <property type="project" value="TreeGrafter"/>
</dbReference>
<evidence type="ECO:0000313" key="2">
    <source>
        <dbReference type="EMBL" id="MPM54383.1"/>
    </source>
</evidence>
<dbReference type="PRINTS" id="PR01466">
    <property type="entry name" value="ARGDEIMINASE"/>
</dbReference>
<dbReference type="GO" id="GO:0016990">
    <property type="term" value="F:arginine deiminase activity"/>
    <property type="evidence" value="ECO:0007669"/>
    <property type="project" value="UniProtKB-EC"/>
</dbReference>
<sequence length="89" mass="9919">MAETLGYDKLRLIKMTAHNKAEMAREQWHDGCNTLAVAPGKVVTYNRNINSSKILRDNGIEVLELEGPELGRGRGGPRCMSMPLNRLPL</sequence>
<dbReference type="EMBL" id="VSSQ01014777">
    <property type="protein sequence ID" value="MPM54383.1"/>
    <property type="molecule type" value="Genomic_DNA"/>
</dbReference>
<proteinExistence type="predicted"/>
<dbReference type="EC" id="3.5.3.6" evidence="2"/>
<accession>A0A645ATY3</accession>
<dbReference type="PANTHER" id="PTHR47271:SF2">
    <property type="entry name" value="ARGININE DEIMINASE"/>
    <property type="match status" value="1"/>
</dbReference>
<name>A0A645ATY3_9ZZZZ</name>
<dbReference type="AlphaFoldDB" id="A0A645ATY3"/>
<dbReference type="Gene3D" id="3.75.10.10">
    <property type="entry name" value="L-arginine/glycine Amidinotransferase, Chain A"/>
    <property type="match status" value="1"/>
</dbReference>
<dbReference type="PANTHER" id="PTHR47271">
    <property type="entry name" value="ARGININE DEIMINASE"/>
    <property type="match status" value="1"/>
</dbReference>
<gene>
    <name evidence="2" type="primary">arcA_14</name>
    <name evidence="2" type="ORF">SDC9_101161</name>
</gene>
<dbReference type="SUPFAM" id="SSF55909">
    <property type="entry name" value="Pentein"/>
    <property type="match status" value="1"/>
</dbReference>
<reference evidence="2" key="1">
    <citation type="submission" date="2019-08" db="EMBL/GenBank/DDBJ databases">
        <authorList>
            <person name="Kucharzyk K."/>
            <person name="Murdoch R.W."/>
            <person name="Higgins S."/>
            <person name="Loffler F."/>
        </authorList>
    </citation>
    <scope>NUCLEOTIDE SEQUENCE</scope>
</reference>
<keyword evidence="1 2" id="KW-0378">Hydrolase</keyword>